<gene>
    <name evidence="2" type="ORF">J2X06_001857</name>
</gene>
<dbReference type="Proteomes" id="UP001251524">
    <property type="component" value="Unassembled WGS sequence"/>
</dbReference>
<keyword evidence="1" id="KW-0732">Signal</keyword>
<comment type="caution">
    <text evidence="2">The sequence shown here is derived from an EMBL/GenBank/DDBJ whole genome shotgun (WGS) entry which is preliminary data.</text>
</comment>
<organism evidence="2 3">
    <name type="scientific">Lysobacter niastensis</name>
    <dbReference type="NCBI Taxonomy" id="380629"/>
    <lineage>
        <taxon>Bacteria</taxon>
        <taxon>Pseudomonadati</taxon>
        <taxon>Pseudomonadota</taxon>
        <taxon>Gammaproteobacteria</taxon>
        <taxon>Lysobacterales</taxon>
        <taxon>Lysobacteraceae</taxon>
        <taxon>Lysobacter</taxon>
    </lineage>
</organism>
<reference evidence="2 3" key="1">
    <citation type="submission" date="2023-07" db="EMBL/GenBank/DDBJ databases">
        <title>Sorghum-associated microbial communities from plants grown in Nebraska, USA.</title>
        <authorList>
            <person name="Schachtman D."/>
        </authorList>
    </citation>
    <scope>NUCLEOTIDE SEQUENCE [LARGE SCALE GENOMIC DNA]</scope>
    <source>
        <strain evidence="2 3">BE198</strain>
    </source>
</reference>
<feature type="signal peptide" evidence="1">
    <location>
        <begin position="1"/>
        <end position="22"/>
    </location>
</feature>
<protein>
    <recommendedName>
        <fullName evidence="4">DUF4410 domain-containing protein</fullName>
    </recommendedName>
</protein>
<dbReference type="EMBL" id="JAVDVY010000002">
    <property type="protein sequence ID" value="MDR7134648.1"/>
    <property type="molecule type" value="Genomic_DNA"/>
</dbReference>
<keyword evidence="3" id="KW-1185">Reference proteome</keyword>
<proteinExistence type="predicted"/>
<dbReference type="RefSeq" id="WP_310061381.1">
    <property type="nucleotide sequence ID" value="NZ_JAVDVY010000002.1"/>
</dbReference>
<feature type="chain" id="PRO_5045135047" description="DUF4410 domain-containing protein" evidence="1">
    <location>
        <begin position="23"/>
        <end position="233"/>
    </location>
</feature>
<evidence type="ECO:0008006" key="4">
    <source>
        <dbReference type="Google" id="ProtNLM"/>
    </source>
</evidence>
<accession>A0ABU1WAR4</accession>
<dbReference type="PROSITE" id="PS51257">
    <property type="entry name" value="PROKAR_LIPOPROTEIN"/>
    <property type="match status" value="1"/>
</dbReference>
<evidence type="ECO:0000313" key="3">
    <source>
        <dbReference type="Proteomes" id="UP001251524"/>
    </source>
</evidence>
<sequence>MARLGMTLLIAGIAMLAGCASSNVEQPQNTPLADVMTRPERVVVYDFVGTGDDLPADSAIARYYEQRTIPQTRAEIDLGRKLGRLVAQNLVKELNSAGIPAQHAISTPQTRIGDGVIRGEFISVKEGSRTMRVLVGFGAGAGELKTLAEAYQVTDAGLRPVGSTQVDTAGGKLPGMLVPLGIGAGSAATTAAVAGTSNVMQERGPEGIEAAAQRTAKELAKLIVDAYRKRGWL</sequence>
<evidence type="ECO:0000256" key="1">
    <source>
        <dbReference type="SAM" id="SignalP"/>
    </source>
</evidence>
<dbReference type="InterPro" id="IPR025522">
    <property type="entry name" value="DUF4410"/>
</dbReference>
<evidence type="ECO:0000313" key="2">
    <source>
        <dbReference type="EMBL" id="MDR7134648.1"/>
    </source>
</evidence>
<name>A0ABU1WAR4_9GAMM</name>
<dbReference type="Pfam" id="PF14366">
    <property type="entry name" value="DUF4410"/>
    <property type="match status" value="1"/>
</dbReference>